<organism evidence="3 4">
    <name type="scientific">Microbaculum marinum</name>
    <dbReference type="NCBI Taxonomy" id="1764581"/>
    <lineage>
        <taxon>Bacteria</taxon>
        <taxon>Pseudomonadati</taxon>
        <taxon>Pseudomonadota</taxon>
        <taxon>Alphaproteobacteria</taxon>
        <taxon>Hyphomicrobiales</taxon>
        <taxon>Tepidamorphaceae</taxon>
        <taxon>Microbaculum</taxon>
    </lineage>
</organism>
<dbReference type="InterPro" id="IPR010679">
    <property type="entry name" value="DUF1254"/>
</dbReference>
<evidence type="ECO:0000259" key="2">
    <source>
        <dbReference type="Pfam" id="PF06863"/>
    </source>
</evidence>
<dbReference type="InterPro" id="IPR037049">
    <property type="entry name" value="DUF1214_C_sf"/>
</dbReference>
<dbReference type="RefSeq" id="WP_340331383.1">
    <property type="nucleotide sequence ID" value="NZ_JAZHOF010000008.1"/>
</dbReference>
<dbReference type="PANTHER" id="PTHR36509">
    <property type="entry name" value="BLL3101 PROTEIN"/>
    <property type="match status" value="1"/>
</dbReference>
<keyword evidence="4" id="KW-1185">Reference proteome</keyword>
<dbReference type="AlphaFoldDB" id="A0AAW9RTM0"/>
<dbReference type="PANTHER" id="PTHR36509:SF2">
    <property type="entry name" value="BLL3101 PROTEIN"/>
    <property type="match status" value="1"/>
</dbReference>
<dbReference type="Pfam" id="PF06742">
    <property type="entry name" value="DUF1214"/>
    <property type="match status" value="1"/>
</dbReference>
<sequence length="446" mass="49393">MAGLAVFGVQFGPVGKASAQDGAPPSGASEIFATTYDYVANFYPLWFTYYQWLYSSDNRFAGPEKVTPLYQIVVAINVDTIYASSVMDLANQPVLVTLPPTKTRYSILSLDPFGTILDIDIEPEAGTYVFVGPGYDGPVPIGLKTVEMPLDTSFLIIRADKYSETGQDLTRQAERFRKRLTTQTLSDFMAGETPEPALVLPEAAFAIPFKTVADFMVAYMPVEFLKLMQNAVHATDYDYSAHEQALSDKFDSLFGTGSPNLAERLEFEAGTRAAHKSIVNRYLKTRGATNWTHFTNIGDWGPRVIDRAAITEFCQYCNGIGTAAYYHAFYDNRGRALDGSKKKGYVLRIPKKKLPDVSRFWSLTAYTPDSVELVDNPADKYVVASYTPGLQYNANGSLTLYLAQTKPSGVPKANWLPVSEGEFNVMLRLYGPQGDVSNYLPPAIRR</sequence>
<evidence type="ECO:0000259" key="1">
    <source>
        <dbReference type="Pfam" id="PF06742"/>
    </source>
</evidence>
<accession>A0AAW9RTM0</accession>
<name>A0AAW9RTM0_9HYPH</name>
<feature type="domain" description="DUF1254" evidence="2">
    <location>
        <begin position="58"/>
        <end position="181"/>
    </location>
</feature>
<proteinExistence type="predicted"/>
<dbReference type="SUPFAM" id="SSF160935">
    <property type="entry name" value="VPA0735-like"/>
    <property type="match status" value="1"/>
</dbReference>
<dbReference type="Gene3D" id="2.60.120.600">
    <property type="entry name" value="Domain of unknown function DUF1214, C-terminal domain"/>
    <property type="match status" value="1"/>
</dbReference>
<dbReference type="EMBL" id="JAZHOF010000008">
    <property type="protein sequence ID" value="MEJ8573683.1"/>
    <property type="molecule type" value="Genomic_DNA"/>
</dbReference>
<dbReference type="InterPro" id="IPR037050">
    <property type="entry name" value="DUF1254_sf"/>
</dbReference>
<dbReference type="Pfam" id="PF06863">
    <property type="entry name" value="DUF1254"/>
    <property type="match status" value="1"/>
</dbReference>
<comment type="caution">
    <text evidence="3">The sequence shown here is derived from an EMBL/GenBank/DDBJ whole genome shotgun (WGS) entry which is preliminary data.</text>
</comment>
<feature type="domain" description="DUF1214" evidence="1">
    <location>
        <begin position="323"/>
        <end position="433"/>
    </location>
</feature>
<evidence type="ECO:0000313" key="4">
    <source>
        <dbReference type="Proteomes" id="UP001378188"/>
    </source>
</evidence>
<dbReference type="InterPro" id="IPR010621">
    <property type="entry name" value="DUF1214"/>
</dbReference>
<dbReference type="Proteomes" id="UP001378188">
    <property type="component" value="Unassembled WGS sequence"/>
</dbReference>
<reference evidence="3 4" key="1">
    <citation type="submission" date="2024-02" db="EMBL/GenBank/DDBJ databases">
        <title>Genome analysis and characterization of Microbaculum marinisediminis sp. nov., isolated from marine sediment.</title>
        <authorList>
            <person name="Du Z.-J."/>
            <person name="Ye Y.-Q."/>
            <person name="Zhang Z.-R."/>
            <person name="Yuan S.-M."/>
            <person name="Zhang X.-Y."/>
        </authorList>
    </citation>
    <scope>NUCLEOTIDE SEQUENCE [LARGE SCALE GENOMIC DNA]</scope>
    <source>
        <strain evidence="3 4">SDUM1044001</strain>
    </source>
</reference>
<dbReference type="Gene3D" id="2.60.40.1610">
    <property type="entry name" value="Domain of unknown function DUF1254"/>
    <property type="match status" value="1"/>
</dbReference>
<protein>
    <submittedName>
        <fullName evidence="3">DUF1214 domain-containing protein</fullName>
    </submittedName>
</protein>
<evidence type="ECO:0000313" key="3">
    <source>
        <dbReference type="EMBL" id="MEJ8573683.1"/>
    </source>
</evidence>
<gene>
    <name evidence="3" type="ORF">V3328_19485</name>
</gene>